<dbReference type="Proteomes" id="UP000030764">
    <property type="component" value="Unassembled WGS sequence"/>
</dbReference>
<feature type="compositionally biased region" description="Polar residues" evidence="1">
    <location>
        <begin position="1"/>
        <end position="17"/>
    </location>
</feature>
<dbReference type="EMBL" id="KL367526">
    <property type="protein sequence ID" value="KFD66254.1"/>
    <property type="molecule type" value="Genomic_DNA"/>
</dbReference>
<organism evidence="3">
    <name type="scientific">Trichuris suis</name>
    <name type="common">pig whipworm</name>
    <dbReference type="NCBI Taxonomy" id="68888"/>
    <lineage>
        <taxon>Eukaryota</taxon>
        <taxon>Metazoa</taxon>
        <taxon>Ecdysozoa</taxon>
        <taxon>Nematoda</taxon>
        <taxon>Enoplea</taxon>
        <taxon>Dorylaimia</taxon>
        <taxon>Trichinellida</taxon>
        <taxon>Trichuridae</taxon>
        <taxon>Trichuris</taxon>
    </lineage>
</organism>
<proteinExistence type="predicted"/>
<name>A0A085N9V8_9BILA</name>
<dbReference type="Proteomes" id="UP000030758">
    <property type="component" value="Unassembled WGS sequence"/>
</dbReference>
<keyword evidence="4" id="KW-1185">Reference proteome</keyword>
<protein>
    <submittedName>
        <fullName evidence="3">Uncharacterized protein</fullName>
    </submittedName>
</protein>
<reference evidence="3 4" key="1">
    <citation type="journal article" date="2014" name="Nat. Genet.">
        <title>Genome and transcriptome of the porcine whipworm Trichuris suis.</title>
        <authorList>
            <person name="Jex A.R."/>
            <person name="Nejsum P."/>
            <person name="Schwarz E.M."/>
            <person name="Hu L."/>
            <person name="Young N.D."/>
            <person name="Hall R.S."/>
            <person name="Korhonen P.K."/>
            <person name="Liao S."/>
            <person name="Thamsborg S."/>
            <person name="Xia J."/>
            <person name="Xu P."/>
            <person name="Wang S."/>
            <person name="Scheerlinck J.P."/>
            <person name="Hofmann A."/>
            <person name="Sternberg P.W."/>
            <person name="Wang J."/>
            <person name="Gasser R.B."/>
        </authorList>
    </citation>
    <scope>NUCLEOTIDE SEQUENCE [LARGE SCALE GENOMIC DNA]</scope>
    <source>
        <strain evidence="3">DCEP-RM93F</strain>
        <strain evidence="2">DCEP-RM93M</strain>
    </source>
</reference>
<evidence type="ECO:0000313" key="4">
    <source>
        <dbReference type="Proteomes" id="UP000030764"/>
    </source>
</evidence>
<feature type="region of interest" description="Disordered" evidence="1">
    <location>
        <begin position="1"/>
        <end position="21"/>
    </location>
</feature>
<dbReference type="AlphaFoldDB" id="A0A085N9V8"/>
<feature type="compositionally biased region" description="Polar residues" evidence="1">
    <location>
        <begin position="126"/>
        <end position="151"/>
    </location>
</feature>
<gene>
    <name evidence="2" type="ORF">M513_10209</name>
    <name evidence="3" type="ORF">M514_10209</name>
</gene>
<evidence type="ECO:0000256" key="1">
    <source>
        <dbReference type="SAM" id="MobiDB-lite"/>
    </source>
</evidence>
<accession>A0A085N9V8</accession>
<feature type="region of interest" description="Disordered" evidence="1">
    <location>
        <begin position="126"/>
        <end position="165"/>
    </location>
</feature>
<sequence length="165" mass="17211">MSTPTASAHTGGTSSRGLSHAHGTRVRESALFSSDFTSVTESCRSYSSIGARIVPIRLRINISPAALVFSLALPVIASETHRSTVAESVISSTDLRPQAKARFSPLIAASSSAILIWRASSGRNQVASSTTDPRISTATPMASPLASTQIRPSLPATSHRPRAGS</sequence>
<evidence type="ECO:0000313" key="3">
    <source>
        <dbReference type="EMBL" id="KFD66254.1"/>
    </source>
</evidence>
<dbReference type="EMBL" id="KL363282">
    <property type="protein sequence ID" value="KFD48846.1"/>
    <property type="molecule type" value="Genomic_DNA"/>
</dbReference>
<evidence type="ECO:0000313" key="2">
    <source>
        <dbReference type="EMBL" id="KFD48846.1"/>
    </source>
</evidence>